<dbReference type="GO" id="GO:0006950">
    <property type="term" value="P:response to stress"/>
    <property type="evidence" value="ECO:0007669"/>
    <property type="project" value="TreeGrafter"/>
</dbReference>
<feature type="region of interest" description="Disordered" evidence="1">
    <location>
        <begin position="145"/>
        <end position="168"/>
    </location>
</feature>
<evidence type="ECO:0000259" key="2">
    <source>
        <dbReference type="PROSITE" id="PS50995"/>
    </source>
</evidence>
<dbReference type="Pfam" id="PF01047">
    <property type="entry name" value="MarR"/>
    <property type="match status" value="1"/>
</dbReference>
<dbReference type="SMART" id="SM00347">
    <property type="entry name" value="HTH_MARR"/>
    <property type="match status" value="1"/>
</dbReference>
<feature type="domain" description="HTH marR-type" evidence="2">
    <location>
        <begin position="7"/>
        <end position="141"/>
    </location>
</feature>
<dbReference type="GO" id="GO:0045892">
    <property type="term" value="P:negative regulation of DNA-templated transcription"/>
    <property type="evidence" value="ECO:0007669"/>
    <property type="project" value="InterPro"/>
</dbReference>
<dbReference type="PANTHER" id="PTHR33164:SF13">
    <property type="entry name" value="4-HYDROXYPHENYLACETATE CATABOLISM PROTEIN"/>
    <property type="match status" value="1"/>
</dbReference>
<evidence type="ECO:0000313" key="4">
    <source>
        <dbReference type="Proteomes" id="UP000243096"/>
    </source>
</evidence>
<dbReference type="InterPro" id="IPR039422">
    <property type="entry name" value="MarR/SlyA-like"/>
</dbReference>
<reference evidence="3 4" key="1">
    <citation type="submission" date="2018-01" db="EMBL/GenBank/DDBJ databases">
        <title>Genomic Encyclopedia of Type Strains, Phase III (KMG-III): the genomes of soil and plant-associated and newly described type strains.</title>
        <authorList>
            <person name="Whitman W."/>
        </authorList>
    </citation>
    <scope>NUCLEOTIDE SEQUENCE [LARGE SCALE GENOMIC DNA]</scope>
    <source>
        <strain evidence="3 4">HKI456</strain>
    </source>
</reference>
<dbReference type="InterPro" id="IPR036390">
    <property type="entry name" value="WH_DNA-bd_sf"/>
</dbReference>
<name>A0A2P5KCD0_9BURK</name>
<sequence>MTGEFDHRNLAMLLLQARESVMGMFRPMLKQFSLTEQQWRIIRALNDHPRQEMEAGQLARVCCILSPSLTGVLERMDRDGLIRRSRVASDQRKVIVSLTPQSQALVKRISPLVDEQYRSLENKIGVQTLAEAYRLLDTLIETLPGDAPADNGGDASRWAKRPMSNTAD</sequence>
<dbReference type="InterPro" id="IPR000835">
    <property type="entry name" value="HTH_MarR-typ"/>
</dbReference>
<dbReference type="SUPFAM" id="SSF46785">
    <property type="entry name" value="Winged helix' DNA-binding domain"/>
    <property type="match status" value="1"/>
</dbReference>
<proteinExistence type="predicted"/>
<keyword evidence="4" id="KW-1185">Reference proteome</keyword>
<dbReference type="InterPro" id="IPR036388">
    <property type="entry name" value="WH-like_DNA-bd_sf"/>
</dbReference>
<protein>
    <submittedName>
        <fullName evidence="3">Homoprotocatechuate degradation regulator HpaR</fullName>
    </submittedName>
</protein>
<dbReference type="RefSeq" id="WP_104076684.1">
    <property type="nucleotide sequence ID" value="NZ_CP062168.1"/>
</dbReference>
<comment type="caution">
    <text evidence="3">The sequence shown here is derived from an EMBL/GenBank/DDBJ whole genome shotgun (WGS) entry which is preliminary data.</text>
</comment>
<evidence type="ECO:0000313" key="3">
    <source>
        <dbReference type="EMBL" id="PPB84374.1"/>
    </source>
</evidence>
<dbReference type="OrthoDB" id="8588347at2"/>
<dbReference type="GO" id="GO:0003677">
    <property type="term" value="F:DNA binding"/>
    <property type="evidence" value="ECO:0007669"/>
    <property type="project" value="InterPro"/>
</dbReference>
<dbReference type="Gene3D" id="1.10.10.10">
    <property type="entry name" value="Winged helix-like DNA-binding domain superfamily/Winged helix DNA-binding domain"/>
    <property type="match status" value="1"/>
</dbReference>
<dbReference type="EMBL" id="PRDW01000003">
    <property type="protein sequence ID" value="PPB84374.1"/>
    <property type="molecule type" value="Genomic_DNA"/>
</dbReference>
<accession>A0A2P5KCD0</accession>
<dbReference type="PANTHER" id="PTHR33164">
    <property type="entry name" value="TRANSCRIPTIONAL REGULATOR, MARR FAMILY"/>
    <property type="match status" value="1"/>
</dbReference>
<dbReference type="InterPro" id="IPR012712">
    <property type="entry name" value="HpaR/FarR"/>
</dbReference>
<dbReference type="GO" id="GO:0003700">
    <property type="term" value="F:DNA-binding transcription factor activity"/>
    <property type="evidence" value="ECO:0007669"/>
    <property type="project" value="InterPro"/>
</dbReference>
<organism evidence="3 4">
    <name type="scientific">Mycetohabitans endofungorum</name>
    <dbReference type="NCBI Taxonomy" id="417203"/>
    <lineage>
        <taxon>Bacteria</taxon>
        <taxon>Pseudomonadati</taxon>
        <taxon>Pseudomonadota</taxon>
        <taxon>Betaproteobacteria</taxon>
        <taxon>Burkholderiales</taxon>
        <taxon>Burkholderiaceae</taxon>
        <taxon>Mycetohabitans</taxon>
    </lineage>
</organism>
<evidence type="ECO:0000256" key="1">
    <source>
        <dbReference type="SAM" id="MobiDB-lite"/>
    </source>
</evidence>
<dbReference type="Proteomes" id="UP000243096">
    <property type="component" value="Unassembled WGS sequence"/>
</dbReference>
<dbReference type="PROSITE" id="PS50995">
    <property type="entry name" value="HTH_MARR_2"/>
    <property type="match status" value="1"/>
</dbReference>
<dbReference type="NCBIfam" id="TIGR02337">
    <property type="entry name" value="HpaR"/>
    <property type="match status" value="1"/>
</dbReference>
<dbReference type="AlphaFoldDB" id="A0A2P5KCD0"/>
<gene>
    <name evidence="3" type="ORF">B0O95_10363</name>
</gene>